<keyword evidence="1" id="KW-0472">Membrane</keyword>
<dbReference type="EMBL" id="JAIGNQ010000001">
    <property type="protein sequence ID" value="MBX7487907.1"/>
    <property type="molecule type" value="Genomic_DNA"/>
</dbReference>
<feature type="transmembrane region" description="Helical" evidence="1">
    <location>
        <begin position="23"/>
        <end position="44"/>
    </location>
</feature>
<evidence type="ECO:0000313" key="3">
    <source>
        <dbReference type="Proteomes" id="UP000776651"/>
    </source>
</evidence>
<dbReference type="Proteomes" id="UP000776651">
    <property type="component" value="Unassembled WGS sequence"/>
</dbReference>
<dbReference type="Pfam" id="PF10617">
    <property type="entry name" value="DUF2474"/>
    <property type="match status" value="1"/>
</dbReference>
<keyword evidence="3" id="KW-1185">Reference proteome</keyword>
<keyword evidence="1" id="KW-1133">Transmembrane helix</keyword>
<sequence>MGVSWQGRRRRLPLTQAPLWKRLAWMAAIWLASVSVLGAVAYVLRFWLS</sequence>
<evidence type="ECO:0000313" key="2">
    <source>
        <dbReference type="EMBL" id="MBX7487907.1"/>
    </source>
</evidence>
<organism evidence="2 3">
    <name type="scientific">Qipengyuania pacifica</name>
    <dbReference type="NCBI Taxonomy" id="2860199"/>
    <lineage>
        <taxon>Bacteria</taxon>
        <taxon>Pseudomonadati</taxon>
        <taxon>Pseudomonadota</taxon>
        <taxon>Alphaproteobacteria</taxon>
        <taxon>Sphingomonadales</taxon>
        <taxon>Erythrobacteraceae</taxon>
        <taxon>Qipengyuania</taxon>
    </lineage>
</organism>
<name>A0ABS7JIR3_9SPHN</name>
<reference evidence="2 3" key="1">
    <citation type="submission" date="2021-08" db="EMBL/GenBank/DDBJ databases">
        <title>Comparative Genomics Analysis of the Genus Qipengyuania Reveals Extensive Genetic Diversity and Metabolic Versatility, Including the Description of Fifteen Novel Species.</title>
        <authorList>
            <person name="Liu Y."/>
        </authorList>
    </citation>
    <scope>NUCLEOTIDE SEQUENCE [LARGE SCALE GENOMIC DNA]</scope>
    <source>
        <strain evidence="2 3">GH25</strain>
    </source>
</reference>
<accession>A0ABS7JIR3</accession>
<dbReference type="InterPro" id="IPR018895">
    <property type="entry name" value="DUF2474"/>
</dbReference>
<dbReference type="RefSeq" id="WP_221597386.1">
    <property type="nucleotide sequence ID" value="NZ_JAIGNQ010000001.1"/>
</dbReference>
<protein>
    <submittedName>
        <fullName evidence="2">DUF2474 domain-containing protein</fullName>
    </submittedName>
</protein>
<evidence type="ECO:0000256" key="1">
    <source>
        <dbReference type="SAM" id="Phobius"/>
    </source>
</evidence>
<keyword evidence="1" id="KW-0812">Transmembrane</keyword>
<comment type="caution">
    <text evidence="2">The sequence shown here is derived from an EMBL/GenBank/DDBJ whole genome shotgun (WGS) entry which is preliminary data.</text>
</comment>
<proteinExistence type="predicted"/>
<gene>
    <name evidence="2" type="ORF">K3177_05215</name>
</gene>